<accession>A0A1Y0I719</accession>
<dbReference type="EMBL" id="CP021425">
    <property type="protein sequence ID" value="ARU55576.1"/>
    <property type="molecule type" value="Genomic_DNA"/>
</dbReference>
<dbReference type="KEGG" id="ome:OLMES_1501"/>
<sequence length="140" mass="15813">MPREFSRPQRLGDQLQKELAVLLQREVRDPRVSMLSVNAVKVSKDLGYADVYYSVIGTEELAEDSPKIQEIQKVLKGASGFLRTQLGARVKTRIVPHLRFHFDAAVIQGRHLSSLIDRARNEDNSRAIQRGDDSDVDEQG</sequence>
<comment type="similarity">
    <text evidence="2">Belongs to the RbfA family.</text>
</comment>
<dbReference type="PANTHER" id="PTHR33515:SF1">
    <property type="entry name" value="RIBOSOME-BINDING FACTOR A, CHLOROPLASTIC-RELATED"/>
    <property type="match status" value="1"/>
</dbReference>
<comment type="subunit">
    <text evidence="2">Monomer. Binds 30S ribosomal subunits, but not 50S ribosomal subunits or 70S ribosomes.</text>
</comment>
<comment type="subcellular location">
    <subcellularLocation>
        <location evidence="2">Cytoplasm</location>
    </subcellularLocation>
</comment>
<evidence type="ECO:0000256" key="1">
    <source>
        <dbReference type="ARBA" id="ARBA00022517"/>
    </source>
</evidence>
<dbReference type="OrthoDB" id="307788at2"/>
<keyword evidence="2" id="KW-0963">Cytoplasm</keyword>
<dbReference type="GO" id="GO:0043024">
    <property type="term" value="F:ribosomal small subunit binding"/>
    <property type="evidence" value="ECO:0007669"/>
    <property type="project" value="TreeGrafter"/>
</dbReference>
<evidence type="ECO:0000313" key="4">
    <source>
        <dbReference type="Proteomes" id="UP000196027"/>
    </source>
</evidence>
<gene>
    <name evidence="2" type="primary">rbfA</name>
    <name evidence="3" type="ORF">OLMES_1501</name>
</gene>
<comment type="function">
    <text evidence="2">One of several proteins that assist in the late maturation steps of the functional core of the 30S ribosomal subunit. Associates with free 30S ribosomal subunits (but not with 30S subunits that are part of 70S ribosomes or polysomes). Required for efficient processing of 16S rRNA. May interact with the 5'-terminal helix region of 16S rRNA.</text>
</comment>
<dbReference type="InterPro" id="IPR000238">
    <property type="entry name" value="RbfA"/>
</dbReference>
<dbReference type="RefSeq" id="WP_087460663.1">
    <property type="nucleotide sequence ID" value="NZ_CP021425.1"/>
</dbReference>
<dbReference type="GO" id="GO:0005829">
    <property type="term" value="C:cytosol"/>
    <property type="evidence" value="ECO:0007669"/>
    <property type="project" value="TreeGrafter"/>
</dbReference>
<name>A0A1Y0I719_9GAMM</name>
<dbReference type="NCBIfam" id="TIGR00082">
    <property type="entry name" value="rbfA"/>
    <property type="match status" value="1"/>
</dbReference>
<dbReference type="PANTHER" id="PTHR33515">
    <property type="entry name" value="RIBOSOME-BINDING FACTOR A, CHLOROPLASTIC-RELATED"/>
    <property type="match status" value="1"/>
</dbReference>
<reference evidence="3 4" key="1">
    <citation type="submission" date="2017-05" db="EMBL/GenBank/DDBJ databases">
        <title>Genomic insights into alkan degradation activity of Oleiphilus messinensis.</title>
        <authorList>
            <person name="Kozyavkin S.A."/>
            <person name="Slesarev A.I."/>
            <person name="Golyshin P.N."/>
            <person name="Korzhenkov A."/>
            <person name="Golyshina O.N."/>
            <person name="Toshchakov S.V."/>
        </authorList>
    </citation>
    <scope>NUCLEOTIDE SEQUENCE [LARGE SCALE GENOMIC DNA]</scope>
    <source>
        <strain evidence="3 4">ME102</strain>
    </source>
</reference>
<dbReference type="AlphaFoldDB" id="A0A1Y0I719"/>
<dbReference type="HAMAP" id="MF_00003">
    <property type="entry name" value="RbfA"/>
    <property type="match status" value="1"/>
</dbReference>
<dbReference type="Pfam" id="PF02033">
    <property type="entry name" value="RBFA"/>
    <property type="match status" value="1"/>
</dbReference>
<evidence type="ECO:0000256" key="2">
    <source>
        <dbReference type="HAMAP-Rule" id="MF_00003"/>
    </source>
</evidence>
<evidence type="ECO:0000313" key="3">
    <source>
        <dbReference type="EMBL" id="ARU55576.1"/>
    </source>
</evidence>
<organism evidence="3 4">
    <name type="scientific">Oleiphilus messinensis</name>
    <dbReference type="NCBI Taxonomy" id="141451"/>
    <lineage>
        <taxon>Bacteria</taxon>
        <taxon>Pseudomonadati</taxon>
        <taxon>Pseudomonadota</taxon>
        <taxon>Gammaproteobacteria</taxon>
        <taxon>Oceanospirillales</taxon>
        <taxon>Oleiphilaceae</taxon>
        <taxon>Oleiphilus</taxon>
    </lineage>
</organism>
<keyword evidence="4" id="KW-1185">Reference proteome</keyword>
<dbReference type="InterPro" id="IPR015946">
    <property type="entry name" value="KH_dom-like_a/b"/>
</dbReference>
<keyword evidence="1 2" id="KW-0690">Ribosome biogenesis</keyword>
<dbReference type="Gene3D" id="3.30.300.20">
    <property type="match status" value="1"/>
</dbReference>
<dbReference type="Proteomes" id="UP000196027">
    <property type="component" value="Chromosome"/>
</dbReference>
<dbReference type="InterPro" id="IPR023799">
    <property type="entry name" value="RbfA_dom_sf"/>
</dbReference>
<dbReference type="SUPFAM" id="SSF89919">
    <property type="entry name" value="Ribosome-binding factor A, RbfA"/>
    <property type="match status" value="1"/>
</dbReference>
<proteinExistence type="inferred from homology"/>
<dbReference type="GO" id="GO:0030490">
    <property type="term" value="P:maturation of SSU-rRNA"/>
    <property type="evidence" value="ECO:0007669"/>
    <property type="project" value="UniProtKB-UniRule"/>
</dbReference>
<protein>
    <recommendedName>
        <fullName evidence="2">Ribosome-binding factor A</fullName>
    </recommendedName>
</protein>